<evidence type="ECO:0000256" key="2">
    <source>
        <dbReference type="ARBA" id="ARBA00022643"/>
    </source>
</evidence>
<evidence type="ECO:0000259" key="5">
    <source>
        <dbReference type="Pfam" id="PF00296"/>
    </source>
</evidence>
<feature type="domain" description="Luciferase-like" evidence="5">
    <location>
        <begin position="36"/>
        <end position="177"/>
    </location>
</feature>
<dbReference type="AlphaFoldDB" id="A0A938YBE0"/>
<organism evidence="6 7">
    <name type="scientific">Nakamurella leprariae</name>
    <dbReference type="NCBI Taxonomy" id="2803911"/>
    <lineage>
        <taxon>Bacteria</taxon>
        <taxon>Bacillati</taxon>
        <taxon>Actinomycetota</taxon>
        <taxon>Actinomycetes</taxon>
        <taxon>Nakamurellales</taxon>
        <taxon>Nakamurellaceae</taxon>
        <taxon>Nakamurella</taxon>
    </lineage>
</organism>
<comment type="caution">
    <text evidence="6">The sequence shown here is derived from an EMBL/GenBank/DDBJ whole genome shotgun (WGS) entry which is preliminary data.</text>
</comment>
<keyword evidence="1" id="KW-0285">Flavoprotein</keyword>
<keyword evidence="7" id="KW-1185">Reference proteome</keyword>
<accession>A0A938YBE0</accession>
<dbReference type="PANTHER" id="PTHR30011:SF16">
    <property type="entry name" value="C2H2 FINGER DOMAIN TRANSCRIPTION FACTOR (EUROFUNG)-RELATED"/>
    <property type="match status" value="1"/>
</dbReference>
<keyword evidence="2" id="KW-0288">FMN</keyword>
<protein>
    <submittedName>
        <fullName evidence="6">LLM class flavin-dependent oxidoreductase</fullName>
    </submittedName>
</protein>
<keyword evidence="3" id="KW-0560">Oxidoreductase</keyword>
<sequence length="375" mass="38182">MPTDQLHVGIEVDGAGAHPAAWRIDPDAARDALGGAGIRRAVAAAENGGATFVTIDDSLTPPATGPATRLDAVVRAAFVAPTTSRLGLVPLVHPATVEPFHLASQLGGLDHATAGRAGWLVGAGPVPGARRALDRPVAEGADLLAETADVIEVVRALWDSWEDDAVIRDTATGRYIDRDRLHAVDFVSGGTGATAGPALRTVPDGVRAPFSVKGPSIVPRSPQGHAVVFAREGTVPAGAADVVLVGFNADRPTAAPDVTGAATVLDLPVTLDTPAATAAQRRADLDGLASDGAGAGFVGSAGDLVELLRGLRGVVTGVRILPSVLWTDLPIVVRDVLPALRVDRAVPIPRPGATLRDTLGLGRPANLFAASGSTR</sequence>
<evidence type="ECO:0000313" key="7">
    <source>
        <dbReference type="Proteomes" id="UP000663792"/>
    </source>
</evidence>
<dbReference type="GO" id="GO:0004497">
    <property type="term" value="F:monooxygenase activity"/>
    <property type="evidence" value="ECO:0007669"/>
    <property type="project" value="UniProtKB-KW"/>
</dbReference>
<dbReference type="InterPro" id="IPR036661">
    <property type="entry name" value="Luciferase-like_sf"/>
</dbReference>
<reference evidence="6" key="1">
    <citation type="submission" date="2021-01" db="EMBL/GenBank/DDBJ databases">
        <title>YIM 132084 draft genome.</title>
        <authorList>
            <person name="An D."/>
        </authorList>
    </citation>
    <scope>NUCLEOTIDE SEQUENCE</scope>
    <source>
        <strain evidence="6">YIM 132084</strain>
    </source>
</reference>
<dbReference type="InterPro" id="IPR011251">
    <property type="entry name" value="Luciferase-like_dom"/>
</dbReference>
<dbReference type="Proteomes" id="UP000663792">
    <property type="component" value="Unassembled WGS sequence"/>
</dbReference>
<dbReference type="SUPFAM" id="SSF51679">
    <property type="entry name" value="Bacterial luciferase-like"/>
    <property type="match status" value="1"/>
</dbReference>
<evidence type="ECO:0000313" key="6">
    <source>
        <dbReference type="EMBL" id="MBM9466699.1"/>
    </source>
</evidence>
<dbReference type="InterPro" id="IPR051260">
    <property type="entry name" value="Diverse_substr_monoxygenases"/>
</dbReference>
<dbReference type="Gene3D" id="3.20.20.30">
    <property type="entry name" value="Luciferase-like domain"/>
    <property type="match status" value="1"/>
</dbReference>
<proteinExistence type="predicted"/>
<gene>
    <name evidence="6" type="ORF">JL106_05310</name>
</gene>
<name>A0A938YBE0_9ACTN</name>
<keyword evidence="4" id="KW-0503">Monooxygenase</keyword>
<dbReference type="GO" id="GO:0016705">
    <property type="term" value="F:oxidoreductase activity, acting on paired donors, with incorporation or reduction of molecular oxygen"/>
    <property type="evidence" value="ECO:0007669"/>
    <property type="project" value="InterPro"/>
</dbReference>
<dbReference type="PANTHER" id="PTHR30011">
    <property type="entry name" value="ALKANESULFONATE MONOOXYGENASE-RELATED"/>
    <property type="match status" value="1"/>
</dbReference>
<evidence type="ECO:0000256" key="4">
    <source>
        <dbReference type="ARBA" id="ARBA00023033"/>
    </source>
</evidence>
<evidence type="ECO:0000256" key="3">
    <source>
        <dbReference type="ARBA" id="ARBA00023002"/>
    </source>
</evidence>
<dbReference type="Pfam" id="PF00296">
    <property type="entry name" value="Bac_luciferase"/>
    <property type="match status" value="1"/>
</dbReference>
<dbReference type="EMBL" id="JAERWK010000007">
    <property type="protein sequence ID" value="MBM9466699.1"/>
    <property type="molecule type" value="Genomic_DNA"/>
</dbReference>
<dbReference type="RefSeq" id="WP_205259658.1">
    <property type="nucleotide sequence ID" value="NZ_JAERWK010000007.1"/>
</dbReference>
<evidence type="ECO:0000256" key="1">
    <source>
        <dbReference type="ARBA" id="ARBA00022630"/>
    </source>
</evidence>